<dbReference type="EMBL" id="NUIQ01000007">
    <property type="protein sequence ID" value="PGO82139.1"/>
    <property type="molecule type" value="Genomic_DNA"/>
</dbReference>
<reference evidence="1 2" key="1">
    <citation type="submission" date="2017-09" db="EMBL/GenBank/DDBJ databases">
        <title>Large-scale bioinformatics analysis of Bacillus genomes uncovers conserved roles of natural products in bacterial physiology.</title>
        <authorList>
            <consortium name="Agbiome Team Llc"/>
            <person name="Bleich R.M."/>
            <person name="Grubbs K.J."/>
            <person name="Santa Maria K.C."/>
            <person name="Allen S.E."/>
            <person name="Farag S."/>
            <person name="Shank E.A."/>
            <person name="Bowers A."/>
        </authorList>
    </citation>
    <scope>NUCLEOTIDE SEQUENCE [LARGE SCALE GENOMIC DNA]</scope>
    <source>
        <strain evidence="1 2">AFS049141</strain>
    </source>
</reference>
<organism evidence="1 2">
    <name type="scientific">Bacillus cereus</name>
    <dbReference type="NCBI Taxonomy" id="1396"/>
    <lineage>
        <taxon>Bacteria</taxon>
        <taxon>Bacillati</taxon>
        <taxon>Bacillota</taxon>
        <taxon>Bacilli</taxon>
        <taxon>Bacillales</taxon>
        <taxon>Bacillaceae</taxon>
        <taxon>Bacillus</taxon>
        <taxon>Bacillus cereus group</taxon>
    </lineage>
</organism>
<gene>
    <name evidence="1" type="ORF">CN980_00900</name>
</gene>
<protein>
    <submittedName>
        <fullName evidence="1">Uncharacterized protein</fullName>
    </submittedName>
</protein>
<accession>A0A9X7CGA7</accession>
<comment type="caution">
    <text evidence="1">The sequence shown here is derived from an EMBL/GenBank/DDBJ whole genome shotgun (WGS) entry which is preliminary data.</text>
</comment>
<dbReference type="Proteomes" id="UP000223834">
    <property type="component" value="Unassembled WGS sequence"/>
</dbReference>
<proteinExistence type="predicted"/>
<sequence length="187" mass="21563">MINEELNALANAAKADNTKMWEVKAHYMGYIERLTQDNWYKMNNEADFIEDCYRRIEYAVRSFNEERGDFSGRVYALLQQGLRHYCGNRGEKRKALQLVGKEVNAIDRIDTAIDVEGEALDAVVRGEFYEKHCDREVDKLIVDIVFDTDHIESTCDIARRLAKKTGRSFGSARGAVRSFIKRKRVAS</sequence>
<name>A0A9X7CGA7_BACCE</name>
<evidence type="ECO:0000313" key="2">
    <source>
        <dbReference type="Proteomes" id="UP000223834"/>
    </source>
</evidence>
<dbReference type="AlphaFoldDB" id="A0A9X7CGA7"/>
<dbReference type="RefSeq" id="WP_098770538.1">
    <property type="nucleotide sequence ID" value="NZ_NUIQ01000007.1"/>
</dbReference>
<evidence type="ECO:0000313" key="1">
    <source>
        <dbReference type="EMBL" id="PGO82139.1"/>
    </source>
</evidence>